<feature type="region of interest" description="Disordered" evidence="1">
    <location>
        <begin position="1"/>
        <end position="24"/>
    </location>
</feature>
<name>A0A8E0QPX5_9EURO</name>
<sequence>MADHITPPGTTAESPLTPPPSDRKASFSVSSVVNVLRSHKKGCGGKPWAVYLLSPDDYKGVLHALDSDSDPDLKSYVNDKIRYDYDPLRSRLAIRMPTPVHEIFCANVVRNIMKQLETFEQCNRLDARYIKEIQHFASSRLELPDEADDGTIKYIRREPDASFGHRLAQFPGVIIEVCYAQKARQINSLADDYILCSDGSVNVVVCLDIEYRTSRKATLSIWRPQIMLRDGTRELRACRVAFRTDDGQPVEQTSLRLMLNDFATEELTRNCQNLDQEIVISSEDLCRFLADAEARQTVQERQSGSVNRLSPGVRKRRRSESPDEVSSEVEADAEDKARKRSRYESDYVPSSPSADSNN</sequence>
<reference evidence="2" key="2">
    <citation type="submission" date="2021-01" db="EMBL/GenBank/DDBJ databases">
        <title>Pan-genome distribution and transcriptional activeness of fungal secondary metabolism genes in Aspergillus section Fumigati.</title>
        <authorList>
            <person name="Takahashi H."/>
            <person name="Umemura M."/>
            <person name="Ninomiya A."/>
            <person name="Kusuya Y."/>
            <person name="Urayama S."/>
            <person name="Shimizu M."/>
            <person name="Watanabe A."/>
            <person name="Kamei K."/>
            <person name="Yaguchi T."/>
            <person name="Hagiwara D."/>
        </authorList>
    </citation>
    <scope>NUCLEOTIDE SEQUENCE</scope>
    <source>
        <strain evidence="2">IFM 46973</strain>
    </source>
</reference>
<feature type="region of interest" description="Disordered" evidence="1">
    <location>
        <begin position="299"/>
        <end position="358"/>
    </location>
</feature>
<protein>
    <submittedName>
        <fullName evidence="2">Uncharacterized protein</fullName>
    </submittedName>
</protein>
<proteinExistence type="predicted"/>
<dbReference type="Proteomes" id="UP000036893">
    <property type="component" value="Unassembled WGS sequence"/>
</dbReference>
<feature type="compositionally biased region" description="Acidic residues" evidence="1">
    <location>
        <begin position="322"/>
        <end position="333"/>
    </location>
</feature>
<evidence type="ECO:0000313" key="2">
    <source>
        <dbReference type="EMBL" id="GIC88087.1"/>
    </source>
</evidence>
<feature type="compositionally biased region" description="Polar residues" evidence="1">
    <location>
        <begin position="348"/>
        <end position="358"/>
    </location>
</feature>
<dbReference type="EMBL" id="BBXM02000003">
    <property type="protein sequence ID" value="GIC88087.1"/>
    <property type="molecule type" value="Genomic_DNA"/>
</dbReference>
<evidence type="ECO:0000313" key="3">
    <source>
        <dbReference type="Proteomes" id="UP000036893"/>
    </source>
</evidence>
<dbReference type="GeneID" id="66991954"/>
<evidence type="ECO:0000256" key="1">
    <source>
        <dbReference type="SAM" id="MobiDB-lite"/>
    </source>
</evidence>
<accession>A0A8E0QPX5</accession>
<feature type="compositionally biased region" description="Basic and acidic residues" evidence="1">
    <location>
        <begin position="334"/>
        <end position="345"/>
    </location>
</feature>
<organism evidence="2 3">
    <name type="scientific">Aspergillus udagawae</name>
    <dbReference type="NCBI Taxonomy" id="91492"/>
    <lineage>
        <taxon>Eukaryota</taxon>
        <taxon>Fungi</taxon>
        <taxon>Dikarya</taxon>
        <taxon>Ascomycota</taxon>
        <taxon>Pezizomycotina</taxon>
        <taxon>Eurotiomycetes</taxon>
        <taxon>Eurotiomycetidae</taxon>
        <taxon>Eurotiales</taxon>
        <taxon>Aspergillaceae</taxon>
        <taxon>Aspergillus</taxon>
        <taxon>Aspergillus subgen. Fumigati</taxon>
    </lineage>
</organism>
<gene>
    <name evidence="2" type="ORF">Aud_004478</name>
</gene>
<feature type="compositionally biased region" description="Polar residues" evidence="1">
    <location>
        <begin position="299"/>
        <end position="308"/>
    </location>
</feature>
<reference evidence="2" key="1">
    <citation type="journal article" date="2015" name="Genome Announc.">
        <title>Draft Genome Sequence of the Pathogenic Filamentous Fungus Aspergillus udagawae Strain IFM 46973T.</title>
        <authorList>
            <person name="Kusuya Y."/>
            <person name="Takahashi-Nakaguchi A."/>
            <person name="Takahashi H."/>
            <person name="Yaguchi T."/>
        </authorList>
    </citation>
    <scope>NUCLEOTIDE SEQUENCE</scope>
    <source>
        <strain evidence="2">IFM 46973</strain>
    </source>
</reference>
<dbReference type="RefSeq" id="XP_043145353.1">
    <property type="nucleotide sequence ID" value="XM_043289418.1"/>
</dbReference>
<comment type="caution">
    <text evidence="2">The sequence shown here is derived from an EMBL/GenBank/DDBJ whole genome shotgun (WGS) entry which is preliminary data.</text>
</comment>
<dbReference type="AlphaFoldDB" id="A0A8E0QPX5"/>